<evidence type="ECO:0000313" key="1">
    <source>
        <dbReference type="Proteomes" id="UP000492821"/>
    </source>
</evidence>
<keyword evidence="1" id="KW-1185">Reference proteome</keyword>
<evidence type="ECO:0000313" key="2">
    <source>
        <dbReference type="WBParaSite" id="Pan_g23902.t1"/>
    </source>
</evidence>
<dbReference type="WBParaSite" id="Pan_g23902.t1">
    <property type="protein sequence ID" value="Pan_g23902.t1"/>
    <property type="gene ID" value="Pan_g23902"/>
</dbReference>
<sequence>MFFSLDTKSIIVENNFPEVFAENNVHLRRARFYNLSVAEKSVIKFLKKNIIKKKKSNYQGFIFHFNPEWLQRISMSRLAVALHNTCCNAGFNPDNCDRASKAKNNCDVVEVNLTSKVTQFKKSEFTFNVFALTYGII</sequence>
<protein>
    <submittedName>
        <fullName evidence="2">Uncharacterized protein</fullName>
    </submittedName>
</protein>
<reference evidence="2" key="2">
    <citation type="submission" date="2020-10" db="UniProtKB">
        <authorList>
            <consortium name="WormBaseParasite"/>
        </authorList>
    </citation>
    <scope>IDENTIFICATION</scope>
</reference>
<organism evidence="1 2">
    <name type="scientific">Panagrellus redivivus</name>
    <name type="common">Microworm</name>
    <dbReference type="NCBI Taxonomy" id="6233"/>
    <lineage>
        <taxon>Eukaryota</taxon>
        <taxon>Metazoa</taxon>
        <taxon>Ecdysozoa</taxon>
        <taxon>Nematoda</taxon>
        <taxon>Chromadorea</taxon>
        <taxon>Rhabditida</taxon>
        <taxon>Tylenchina</taxon>
        <taxon>Panagrolaimomorpha</taxon>
        <taxon>Panagrolaimoidea</taxon>
        <taxon>Panagrolaimidae</taxon>
        <taxon>Panagrellus</taxon>
    </lineage>
</organism>
<reference evidence="1" key="1">
    <citation type="journal article" date="2013" name="Genetics">
        <title>The draft genome and transcriptome of Panagrellus redivivus are shaped by the harsh demands of a free-living lifestyle.</title>
        <authorList>
            <person name="Srinivasan J."/>
            <person name="Dillman A.R."/>
            <person name="Macchietto M.G."/>
            <person name="Heikkinen L."/>
            <person name="Lakso M."/>
            <person name="Fracchia K.M."/>
            <person name="Antoshechkin I."/>
            <person name="Mortazavi A."/>
            <person name="Wong G."/>
            <person name="Sternberg P.W."/>
        </authorList>
    </citation>
    <scope>NUCLEOTIDE SEQUENCE [LARGE SCALE GENOMIC DNA]</scope>
    <source>
        <strain evidence="1">MT8872</strain>
    </source>
</reference>
<accession>A0A7E4VT94</accession>
<name>A0A7E4VT94_PANRE</name>
<proteinExistence type="predicted"/>
<dbReference type="AlphaFoldDB" id="A0A7E4VT94"/>
<dbReference type="Proteomes" id="UP000492821">
    <property type="component" value="Unassembled WGS sequence"/>
</dbReference>